<dbReference type="AlphaFoldDB" id="A0A915IMC0"/>
<organism evidence="11 12">
    <name type="scientific">Romanomermis culicivorax</name>
    <name type="common">Nematode worm</name>
    <dbReference type="NCBI Taxonomy" id="13658"/>
    <lineage>
        <taxon>Eukaryota</taxon>
        <taxon>Metazoa</taxon>
        <taxon>Ecdysozoa</taxon>
        <taxon>Nematoda</taxon>
        <taxon>Enoplea</taxon>
        <taxon>Dorylaimia</taxon>
        <taxon>Mermithida</taxon>
        <taxon>Mermithoidea</taxon>
        <taxon>Mermithidae</taxon>
        <taxon>Romanomermis</taxon>
    </lineage>
</organism>
<evidence type="ECO:0000256" key="4">
    <source>
        <dbReference type="ARBA" id="ARBA00022729"/>
    </source>
</evidence>
<dbReference type="GO" id="GO:0016020">
    <property type="term" value="C:membrane"/>
    <property type="evidence" value="ECO:0007669"/>
    <property type="project" value="UniProtKB-SubCell"/>
</dbReference>
<reference evidence="12" key="1">
    <citation type="submission" date="2022-11" db="UniProtKB">
        <authorList>
            <consortium name="WormBaseParasite"/>
        </authorList>
    </citation>
    <scope>IDENTIFICATION</scope>
</reference>
<name>A0A915IMC0_ROMCU</name>
<comment type="similarity">
    <text evidence="2 8">Belongs to the EMP24/GP25L family.</text>
</comment>
<evidence type="ECO:0000256" key="3">
    <source>
        <dbReference type="ARBA" id="ARBA00022692"/>
    </source>
</evidence>
<evidence type="ECO:0000313" key="11">
    <source>
        <dbReference type="Proteomes" id="UP000887565"/>
    </source>
</evidence>
<sequence length="177" mass="20167">MKVIEGGNLDISFQLIDPQGKPLASDHQRMDSLVRINVTNILGDYKLCFNNTFSQQSKLIFFQIVLEDQTGNSDDLQYEQLAAGNLVNQMQESIEEIRVLCAKIKINLNNAEGHQSTLRALEARDRMLMESSYERVNFWSFTALIIMLIVGVAQVFTIRTLFIDDSKFGKFLRGGKR</sequence>
<accession>A0A915IMC0</accession>
<dbReference type="InterPro" id="IPR009038">
    <property type="entry name" value="GOLD_dom"/>
</dbReference>
<evidence type="ECO:0000256" key="9">
    <source>
        <dbReference type="SAM" id="Phobius"/>
    </source>
</evidence>
<evidence type="ECO:0000259" key="10">
    <source>
        <dbReference type="PROSITE" id="PS50866"/>
    </source>
</evidence>
<keyword evidence="5 9" id="KW-1133">Transmembrane helix</keyword>
<dbReference type="PROSITE" id="PS50866">
    <property type="entry name" value="GOLD"/>
    <property type="match status" value="1"/>
</dbReference>
<evidence type="ECO:0000256" key="8">
    <source>
        <dbReference type="RuleBase" id="RU003827"/>
    </source>
</evidence>
<evidence type="ECO:0000256" key="2">
    <source>
        <dbReference type="ARBA" id="ARBA00007104"/>
    </source>
</evidence>
<dbReference type="WBParaSite" id="nRc.2.0.1.t15121-RA">
    <property type="protein sequence ID" value="nRc.2.0.1.t15121-RA"/>
    <property type="gene ID" value="nRc.2.0.1.g15121"/>
</dbReference>
<dbReference type="SUPFAM" id="SSF101576">
    <property type="entry name" value="Supernatant protein factor (SPF), C-terminal domain"/>
    <property type="match status" value="1"/>
</dbReference>
<dbReference type="SMART" id="SM01190">
    <property type="entry name" value="EMP24_GP25L"/>
    <property type="match status" value="1"/>
</dbReference>
<comment type="subcellular location">
    <subcellularLocation>
        <location evidence="7">Endomembrane system</location>
        <topology evidence="7">Single-pass membrane protein</topology>
    </subcellularLocation>
    <subcellularLocation>
        <location evidence="1 8">Membrane</location>
        <topology evidence="1 8">Single-pass type I membrane protein</topology>
    </subcellularLocation>
</comment>
<dbReference type="GO" id="GO:0012505">
    <property type="term" value="C:endomembrane system"/>
    <property type="evidence" value="ECO:0007669"/>
    <property type="project" value="UniProtKB-SubCell"/>
</dbReference>
<feature type="transmembrane region" description="Helical" evidence="9">
    <location>
        <begin position="136"/>
        <end position="158"/>
    </location>
</feature>
<evidence type="ECO:0000313" key="12">
    <source>
        <dbReference type="WBParaSite" id="nRc.2.0.1.t15121-RA"/>
    </source>
</evidence>
<evidence type="ECO:0000256" key="7">
    <source>
        <dbReference type="ARBA" id="ARBA00037847"/>
    </source>
</evidence>
<dbReference type="Pfam" id="PF01105">
    <property type="entry name" value="EMP24_GP25L"/>
    <property type="match status" value="1"/>
</dbReference>
<dbReference type="InterPro" id="IPR015720">
    <property type="entry name" value="Emp24-like"/>
</dbReference>
<keyword evidence="6 9" id="KW-0472">Membrane</keyword>
<feature type="domain" description="GOLD" evidence="10">
    <location>
        <begin position="1"/>
        <end position="66"/>
    </location>
</feature>
<dbReference type="Proteomes" id="UP000887565">
    <property type="component" value="Unplaced"/>
</dbReference>
<keyword evidence="11" id="KW-1185">Reference proteome</keyword>
<keyword evidence="4" id="KW-0732">Signal</keyword>
<keyword evidence="3 8" id="KW-0812">Transmembrane</keyword>
<evidence type="ECO:0000256" key="6">
    <source>
        <dbReference type="ARBA" id="ARBA00023136"/>
    </source>
</evidence>
<protein>
    <submittedName>
        <fullName evidence="12">GOLD domain-containing protein</fullName>
    </submittedName>
</protein>
<evidence type="ECO:0000256" key="1">
    <source>
        <dbReference type="ARBA" id="ARBA00004479"/>
    </source>
</evidence>
<dbReference type="OMA" id="IDFHIAC"/>
<dbReference type="PANTHER" id="PTHR22811">
    <property type="entry name" value="TRANSMEMBRANE EMP24 DOMAIN-CONTAINING PROTEIN"/>
    <property type="match status" value="1"/>
</dbReference>
<proteinExistence type="inferred from homology"/>
<dbReference type="InterPro" id="IPR036598">
    <property type="entry name" value="GOLD_dom_sf"/>
</dbReference>
<evidence type="ECO:0000256" key="5">
    <source>
        <dbReference type="ARBA" id="ARBA00022989"/>
    </source>
</evidence>